<dbReference type="InterPro" id="IPR003594">
    <property type="entry name" value="HATPase_dom"/>
</dbReference>
<dbReference type="PANTHER" id="PTHR24421:SF10">
    <property type="entry name" value="NITRATE_NITRITE SENSOR PROTEIN NARQ"/>
    <property type="match status" value="1"/>
</dbReference>
<evidence type="ECO:0000313" key="11">
    <source>
        <dbReference type="EMBL" id="SER94864.1"/>
    </source>
</evidence>
<dbReference type="InterPro" id="IPR036890">
    <property type="entry name" value="HATPase_C_sf"/>
</dbReference>
<evidence type="ECO:0000256" key="5">
    <source>
        <dbReference type="ARBA" id="ARBA00022741"/>
    </source>
</evidence>
<keyword evidence="8" id="KW-0902">Two-component regulatory system</keyword>
<keyword evidence="12" id="KW-1185">Reference proteome</keyword>
<sequence>MGVPSFSSRCVLDLVAATIAASTCLIGASTVARPFPYVLAALIFVAVLARRRWPLATVVALLAALTAAAFEPMLTPGVIVAACVASYIIFRDLTGTARLLTAIALYAGVFLAVTLVVGDISREPWQQRLLYVAWGLTFLTVFAMLGLLRQREEHSRTREVELSLARQREQFELQQAQQRTLIAHEIHDIVTHSLTAVVAQADGALYHPEPAAQQQALRTISTVARNSLREMRGVVEVLREGDSASAQPRASHTDIPSLLFDADALTTIGNPPNDLRDSTSLTLYRIAQEAITNARTHGTGPIEVTVRWSPTEVCLEVSNRVTGSSEPGTGLGIAGMRRRAQLLGGSLDVVDKHNRWYVTARLPLKEEP</sequence>
<dbReference type="InterPro" id="IPR011712">
    <property type="entry name" value="Sig_transdc_His_kin_sub3_dim/P"/>
</dbReference>
<reference evidence="12" key="1">
    <citation type="submission" date="2016-10" db="EMBL/GenBank/DDBJ databases">
        <authorList>
            <person name="Varghese N."/>
            <person name="Submissions S."/>
        </authorList>
    </citation>
    <scope>NUCLEOTIDE SEQUENCE [LARGE SCALE GENOMIC DNA]</scope>
    <source>
        <strain evidence="12">DSM 20524</strain>
    </source>
</reference>
<dbReference type="GO" id="GO:0016020">
    <property type="term" value="C:membrane"/>
    <property type="evidence" value="ECO:0007669"/>
    <property type="project" value="InterPro"/>
</dbReference>
<protein>
    <recommendedName>
        <fullName evidence="2">histidine kinase</fullName>
        <ecNumber evidence="2">2.7.13.3</ecNumber>
    </recommendedName>
</protein>
<feature type="domain" description="Histidine kinase/HSP90-like ATPase" evidence="10">
    <location>
        <begin position="278"/>
        <end position="366"/>
    </location>
</feature>
<dbReference type="Proteomes" id="UP000198929">
    <property type="component" value="Unassembled WGS sequence"/>
</dbReference>
<evidence type="ECO:0000256" key="7">
    <source>
        <dbReference type="ARBA" id="ARBA00022840"/>
    </source>
</evidence>
<evidence type="ECO:0000256" key="4">
    <source>
        <dbReference type="ARBA" id="ARBA00022679"/>
    </source>
</evidence>
<dbReference type="GO" id="GO:0046983">
    <property type="term" value="F:protein dimerization activity"/>
    <property type="evidence" value="ECO:0007669"/>
    <property type="project" value="InterPro"/>
</dbReference>
<name>A0A1H9TD52_9CORY</name>
<gene>
    <name evidence="11" type="ORF">SAMN05661109_01413</name>
</gene>
<evidence type="ECO:0000256" key="9">
    <source>
        <dbReference type="SAM" id="Phobius"/>
    </source>
</evidence>
<dbReference type="GO" id="GO:0005524">
    <property type="term" value="F:ATP binding"/>
    <property type="evidence" value="ECO:0007669"/>
    <property type="project" value="UniProtKB-KW"/>
</dbReference>
<keyword evidence="9" id="KW-1133">Transmembrane helix</keyword>
<keyword evidence="9" id="KW-0472">Membrane</keyword>
<keyword evidence="6 11" id="KW-0418">Kinase</keyword>
<dbReference type="EC" id="2.7.13.3" evidence="2"/>
<keyword evidence="4" id="KW-0808">Transferase</keyword>
<dbReference type="AlphaFoldDB" id="A0A1H9TD52"/>
<evidence type="ECO:0000256" key="1">
    <source>
        <dbReference type="ARBA" id="ARBA00000085"/>
    </source>
</evidence>
<dbReference type="Pfam" id="PF07730">
    <property type="entry name" value="HisKA_3"/>
    <property type="match status" value="1"/>
</dbReference>
<dbReference type="Gene3D" id="1.20.5.1930">
    <property type="match status" value="1"/>
</dbReference>
<keyword evidence="5" id="KW-0547">Nucleotide-binding</keyword>
<evidence type="ECO:0000256" key="8">
    <source>
        <dbReference type="ARBA" id="ARBA00023012"/>
    </source>
</evidence>
<dbReference type="STRING" id="1121357.SAMN05661109_01413"/>
<evidence type="ECO:0000259" key="10">
    <source>
        <dbReference type="SMART" id="SM00387"/>
    </source>
</evidence>
<evidence type="ECO:0000256" key="3">
    <source>
        <dbReference type="ARBA" id="ARBA00022553"/>
    </source>
</evidence>
<keyword evidence="9" id="KW-0812">Transmembrane</keyword>
<dbReference type="GO" id="GO:0000155">
    <property type="term" value="F:phosphorelay sensor kinase activity"/>
    <property type="evidence" value="ECO:0007669"/>
    <property type="project" value="InterPro"/>
</dbReference>
<dbReference type="Pfam" id="PF02518">
    <property type="entry name" value="HATPase_c"/>
    <property type="match status" value="1"/>
</dbReference>
<keyword evidence="7" id="KW-0067">ATP-binding</keyword>
<dbReference type="PANTHER" id="PTHR24421">
    <property type="entry name" value="NITRATE/NITRITE SENSOR PROTEIN NARX-RELATED"/>
    <property type="match status" value="1"/>
</dbReference>
<evidence type="ECO:0000256" key="6">
    <source>
        <dbReference type="ARBA" id="ARBA00022777"/>
    </source>
</evidence>
<accession>A0A1H9TD52</accession>
<keyword evidence="3" id="KW-0597">Phosphoprotein</keyword>
<dbReference type="InterPro" id="IPR050482">
    <property type="entry name" value="Sensor_HK_TwoCompSys"/>
</dbReference>
<dbReference type="EMBL" id="FOGQ01000005">
    <property type="protein sequence ID" value="SER94864.1"/>
    <property type="molecule type" value="Genomic_DNA"/>
</dbReference>
<dbReference type="SUPFAM" id="SSF55874">
    <property type="entry name" value="ATPase domain of HSP90 chaperone/DNA topoisomerase II/histidine kinase"/>
    <property type="match status" value="1"/>
</dbReference>
<feature type="transmembrane region" description="Helical" evidence="9">
    <location>
        <begin position="129"/>
        <end position="148"/>
    </location>
</feature>
<feature type="transmembrane region" description="Helical" evidence="9">
    <location>
        <begin position="6"/>
        <end position="28"/>
    </location>
</feature>
<comment type="catalytic activity">
    <reaction evidence="1">
        <text>ATP + protein L-histidine = ADP + protein N-phospho-L-histidine.</text>
        <dbReference type="EC" id="2.7.13.3"/>
    </reaction>
</comment>
<evidence type="ECO:0000256" key="2">
    <source>
        <dbReference type="ARBA" id="ARBA00012438"/>
    </source>
</evidence>
<dbReference type="Gene3D" id="3.30.565.10">
    <property type="entry name" value="Histidine kinase-like ATPase, C-terminal domain"/>
    <property type="match status" value="1"/>
</dbReference>
<proteinExistence type="predicted"/>
<evidence type="ECO:0000313" key="12">
    <source>
        <dbReference type="Proteomes" id="UP000198929"/>
    </source>
</evidence>
<organism evidence="11 12">
    <name type="scientific">Corynebacterium cystitidis DSM 20524</name>
    <dbReference type="NCBI Taxonomy" id="1121357"/>
    <lineage>
        <taxon>Bacteria</taxon>
        <taxon>Bacillati</taxon>
        <taxon>Actinomycetota</taxon>
        <taxon>Actinomycetes</taxon>
        <taxon>Mycobacteriales</taxon>
        <taxon>Corynebacteriaceae</taxon>
        <taxon>Corynebacterium</taxon>
    </lineage>
</organism>
<dbReference type="CDD" id="cd16917">
    <property type="entry name" value="HATPase_UhpB-NarQ-NarX-like"/>
    <property type="match status" value="1"/>
</dbReference>
<dbReference type="SMART" id="SM00387">
    <property type="entry name" value="HATPase_c"/>
    <property type="match status" value="1"/>
</dbReference>
<feature type="transmembrane region" description="Helical" evidence="9">
    <location>
        <begin position="97"/>
        <end position="117"/>
    </location>
</feature>